<keyword evidence="3" id="KW-1185">Reference proteome</keyword>
<dbReference type="EMBL" id="JADNRY010000062">
    <property type="protein sequence ID" value="KAF9068278.1"/>
    <property type="molecule type" value="Genomic_DNA"/>
</dbReference>
<evidence type="ECO:0000256" key="1">
    <source>
        <dbReference type="SAM" id="MobiDB-lite"/>
    </source>
</evidence>
<proteinExistence type="predicted"/>
<dbReference type="AlphaFoldDB" id="A0A9P5PRV7"/>
<feature type="region of interest" description="Disordered" evidence="1">
    <location>
        <begin position="1"/>
        <end position="52"/>
    </location>
</feature>
<feature type="region of interest" description="Disordered" evidence="1">
    <location>
        <begin position="72"/>
        <end position="113"/>
    </location>
</feature>
<dbReference type="OrthoDB" id="3147752at2759"/>
<feature type="compositionally biased region" description="Basic and acidic residues" evidence="1">
    <location>
        <begin position="1"/>
        <end position="13"/>
    </location>
</feature>
<accession>A0A9P5PRV7</accession>
<sequence length="466" mass="51610">MRNPSHSEGDSRHYSSHGNARIDDRELREGNPPCAEGSFHPKSSSVPAYRPVRHYTTAPVEQNVHAIKPHTGHYTDEVSHGSSRRSLSAHATAASESLPRRDPERNTIRESSSQQIRLLEAELEKARRENHTKDNEIKLLKRHLSNAQTENNHYRRKDTHSQELLDTQRQELQGTRAFLNMFDSYSGGEIIEMLNTLNAEIFQAAAAITDMTERARRDGGSHRRSDDTSVVEVGRTLGDEVGELLQGIEIGGESVAIVQAALQTSLNIAANCICRSWSKEGSVGKALNDVYVQIRAQQDQALVSGIWKSLTRAQSKRHVYKDHGVLAQVVEGLQVILVVAKLWPCGGSESEGLISSMIFKKVTIILGLLARLDEAMNERITSTDMMLYVPALGLPFNAQIMEDESGGESSSGTVLLVAEMGLMRVDKDSLGGAKRTVLLKPKVFLRESFVKQETTKAVVSEVQRQE</sequence>
<feature type="compositionally biased region" description="Basic and acidic residues" evidence="1">
    <location>
        <begin position="20"/>
        <end position="29"/>
    </location>
</feature>
<comment type="caution">
    <text evidence="2">The sequence shown here is derived from an EMBL/GenBank/DDBJ whole genome shotgun (WGS) entry which is preliminary data.</text>
</comment>
<dbReference type="Proteomes" id="UP000772434">
    <property type="component" value="Unassembled WGS sequence"/>
</dbReference>
<feature type="compositionally biased region" description="Basic and acidic residues" evidence="1">
    <location>
        <begin position="98"/>
        <end position="108"/>
    </location>
</feature>
<evidence type="ECO:0000313" key="2">
    <source>
        <dbReference type="EMBL" id="KAF9068278.1"/>
    </source>
</evidence>
<name>A0A9P5PRV7_9AGAR</name>
<evidence type="ECO:0000313" key="3">
    <source>
        <dbReference type="Proteomes" id="UP000772434"/>
    </source>
</evidence>
<gene>
    <name evidence="2" type="ORF">BDP27DRAFT_1448477</name>
</gene>
<organism evidence="2 3">
    <name type="scientific">Rhodocollybia butyracea</name>
    <dbReference type="NCBI Taxonomy" id="206335"/>
    <lineage>
        <taxon>Eukaryota</taxon>
        <taxon>Fungi</taxon>
        <taxon>Dikarya</taxon>
        <taxon>Basidiomycota</taxon>
        <taxon>Agaricomycotina</taxon>
        <taxon>Agaricomycetes</taxon>
        <taxon>Agaricomycetidae</taxon>
        <taxon>Agaricales</taxon>
        <taxon>Marasmiineae</taxon>
        <taxon>Omphalotaceae</taxon>
        <taxon>Rhodocollybia</taxon>
    </lineage>
</organism>
<reference evidence="2" key="1">
    <citation type="submission" date="2020-11" db="EMBL/GenBank/DDBJ databases">
        <authorList>
            <consortium name="DOE Joint Genome Institute"/>
            <person name="Ahrendt S."/>
            <person name="Riley R."/>
            <person name="Andreopoulos W."/>
            <person name="Labutti K."/>
            <person name="Pangilinan J."/>
            <person name="Ruiz-Duenas F.J."/>
            <person name="Barrasa J.M."/>
            <person name="Sanchez-Garcia M."/>
            <person name="Camarero S."/>
            <person name="Miyauchi S."/>
            <person name="Serrano A."/>
            <person name="Linde D."/>
            <person name="Babiker R."/>
            <person name="Drula E."/>
            <person name="Ayuso-Fernandez I."/>
            <person name="Pacheco R."/>
            <person name="Padilla G."/>
            <person name="Ferreira P."/>
            <person name="Barriuso J."/>
            <person name="Kellner H."/>
            <person name="Castanera R."/>
            <person name="Alfaro M."/>
            <person name="Ramirez L."/>
            <person name="Pisabarro A.G."/>
            <person name="Kuo A."/>
            <person name="Tritt A."/>
            <person name="Lipzen A."/>
            <person name="He G."/>
            <person name="Yan M."/>
            <person name="Ng V."/>
            <person name="Cullen D."/>
            <person name="Martin F."/>
            <person name="Rosso M.-N."/>
            <person name="Henrissat B."/>
            <person name="Hibbett D."/>
            <person name="Martinez A.T."/>
            <person name="Grigoriev I.V."/>
        </authorList>
    </citation>
    <scope>NUCLEOTIDE SEQUENCE</scope>
    <source>
        <strain evidence="2">AH 40177</strain>
    </source>
</reference>
<protein>
    <submittedName>
        <fullName evidence="2">Uncharacterized protein</fullName>
    </submittedName>
</protein>